<dbReference type="EMBL" id="CAJZ01000112">
    <property type="protein sequence ID" value="CCI83516.1"/>
    <property type="molecule type" value="Genomic_DNA"/>
</dbReference>
<feature type="binding site" evidence="19">
    <location>
        <position position="364"/>
    </location>
    <ligand>
        <name>GTP</name>
        <dbReference type="ChEBI" id="CHEBI:37565"/>
    </ligand>
</feature>
<dbReference type="PATRIC" id="fig|883169.3.peg.686"/>
<evidence type="ECO:0000256" key="14">
    <source>
        <dbReference type="ARBA" id="ARBA00023211"/>
    </source>
</evidence>
<comment type="cofactor">
    <cofactor evidence="19">
        <name>Zn(2+)</name>
        <dbReference type="ChEBI" id="CHEBI:29105"/>
    </cofactor>
    <text evidence="19">Binds 1 zinc ion per subunit.</text>
</comment>
<keyword evidence="10 19" id="KW-0378">Hydrolase</keyword>
<evidence type="ECO:0000256" key="5">
    <source>
        <dbReference type="ARBA" id="ARBA00004904"/>
    </source>
</evidence>
<dbReference type="GO" id="GO:0008270">
    <property type="term" value="F:zinc ion binding"/>
    <property type="evidence" value="ECO:0007669"/>
    <property type="project" value="UniProtKB-UniRule"/>
</dbReference>
<evidence type="ECO:0000256" key="9">
    <source>
        <dbReference type="ARBA" id="ARBA00022741"/>
    </source>
</evidence>
<evidence type="ECO:0000313" key="25">
    <source>
        <dbReference type="Proteomes" id="UP000011016"/>
    </source>
</evidence>
<feature type="region of interest" description="DHBP synthase" evidence="19">
    <location>
        <begin position="1"/>
        <end position="210"/>
    </location>
</feature>
<evidence type="ECO:0000259" key="21">
    <source>
        <dbReference type="Pfam" id="PF00925"/>
    </source>
</evidence>
<dbReference type="GO" id="GO:0000287">
    <property type="term" value="F:magnesium ion binding"/>
    <property type="evidence" value="ECO:0007669"/>
    <property type="project" value="UniProtKB-UniRule"/>
</dbReference>
<accession>I7JW22</accession>
<evidence type="ECO:0000256" key="2">
    <source>
        <dbReference type="ARBA" id="ARBA00001936"/>
    </source>
</evidence>
<evidence type="ECO:0000256" key="3">
    <source>
        <dbReference type="ARBA" id="ARBA00002284"/>
    </source>
</evidence>
<dbReference type="UniPathway" id="UPA00275">
    <property type="reaction ID" value="UER00399"/>
</dbReference>
<evidence type="ECO:0000256" key="13">
    <source>
        <dbReference type="ARBA" id="ARBA00023134"/>
    </source>
</evidence>
<dbReference type="EC" id="4.1.99.12" evidence="19"/>
<dbReference type="NCBIfam" id="TIGR00505">
    <property type="entry name" value="ribA"/>
    <property type="match status" value="1"/>
</dbReference>
<dbReference type="InterPro" id="IPR036144">
    <property type="entry name" value="RibA-like_sf"/>
</dbReference>
<dbReference type="GO" id="GO:0030145">
    <property type="term" value="F:manganese ion binding"/>
    <property type="evidence" value="ECO:0007669"/>
    <property type="project" value="UniProtKB-UniRule"/>
</dbReference>
<evidence type="ECO:0000313" key="24">
    <source>
        <dbReference type="Proteomes" id="UP000006078"/>
    </source>
</evidence>
<dbReference type="NCBIfam" id="NF001591">
    <property type="entry name" value="PRK00393.1"/>
    <property type="match status" value="1"/>
</dbReference>
<dbReference type="FunFam" id="3.90.870.10:FF:000001">
    <property type="entry name" value="Riboflavin biosynthesis protein RibBA"/>
    <property type="match status" value="1"/>
</dbReference>
<reference evidence="22 25" key="1">
    <citation type="journal article" date="2012" name="J. Bacteriol.">
        <title>Draft Genome Sequence of Turicella otitidis ATCC 51513, Isolated from Middle Ear Fluid from a Child with Otitis Media.</title>
        <authorList>
            <person name="Brinkrolf K."/>
            <person name="Schneider J."/>
            <person name="Knecht M."/>
            <person name="Ruckert C."/>
            <person name="Tauch A."/>
        </authorList>
    </citation>
    <scope>NUCLEOTIDE SEQUENCE [LARGE SCALE GENOMIC DNA]</scope>
    <source>
        <strain evidence="22 25">ATCC 51513</strain>
    </source>
</reference>
<feature type="binding site" evidence="19">
    <location>
        <position position="284"/>
    </location>
    <ligand>
        <name>GTP</name>
        <dbReference type="ChEBI" id="CHEBI:37565"/>
    </ligand>
</feature>
<dbReference type="InterPro" id="IPR016299">
    <property type="entry name" value="Riboflavin_synth_RibBA"/>
</dbReference>
<proteinExistence type="inferred from homology"/>
<evidence type="ECO:0000313" key="23">
    <source>
        <dbReference type="EMBL" id="EJZ82346.1"/>
    </source>
</evidence>
<feature type="binding site" evidence="19">
    <location>
        <begin position="147"/>
        <end position="151"/>
    </location>
    <ligand>
        <name>D-ribulose 5-phosphate</name>
        <dbReference type="ChEBI" id="CHEBI:58121"/>
    </ligand>
</feature>
<dbReference type="InterPro" id="IPR000926">
    <property type="entry name" value="RibA"/>
</dbReference>
<dbReference type="eggNOG" id="COG0807">
    <property type="taxonomic scope" value="Bacteria"/>
</dbReference>
<evidence type="ECO:0000256" key="10">
    <source>
        <dbReference type="ARBA" id="ARBA00022801"/>
    </source>
</evidence>
<dbReference type="PANTHER" id="PTHR21327:SF18">
    <property type="entry name" value="3,4-DIHYDROXY-2-BUTANONE 4-PHOSPHATE SYNTHASE"/>
    <property type="match status" value="1"/>
</dbReference>
<dbReference type="EC" id="3.5.4.25" evidence="19"/>
<name>I7JW22_9CORY</name>
<dbReference type="Pfam" id="PF00925">
    <property type="entry name" value="GTP_cyclohydro2"/>
    <property type="match status" value="1"/>
</dbReference>
<dbReference type="OrthoDB" id="9793111at2"/>
<comment type="cofactor">
    <cofactor evidence="2">
        <name>Mn(2+)</name>
        <dbReference type="ChEBI" id="CHEBI:29035"/>
    </cofactor>
</comment>
<feature type="binding site" evidence="19">
    <location>
        <position position="281"/>
    </location>
    <ligand>
        <name>Zn(2+)</name>
        <dbReference type="ChEBI" id="CHEBI:29105"/>
        <note>catalytic</note>
    </ligand>
</feature>
<evidence type="ECO:0000256" key="12">
    <source>
        <dbReference type="ARBA" id="ARBA00022842"/>
    </source>
</evidence>
<keyword evidence="16 19" id="KW-0511">Multifunctional enzyme</keyword>
<evidence type="ECO:0000256" key="15">
    <source>
        <dbReference type="ARBA" id="ARBA00023239"/>
    </source>
</evidence>
<comment type="caution">
    <text evidence="22">The sequence shown here is derived from an EMBL/GenBank/DDBJ whole genome shotgun (WGS) entry which is preliminary data.</text>
</comment>
<dbReference type="SUPFAM" id="SSF142695">
    <property type="entry name" value="RibA-like"/>
    <property type="match status" value="1"/>
</dbReference>
<dbReference type="FunFam" id="3.40.50.10990:FF:000001">
    <property type="entry name" value="Riboflavin biosynthesis protein RibBA"/>
    <property type="match status" value="1"/>
</dbReference>
<dbReference type="eggNOG" id="COG0108">
    <property type="taxonomic scope" value="Bacteria"/>
</dbReference>
<dbReference type="Pfam" id="PF00926">
    <property type="entry name" value="DHBP_synthase"/>
    <property type="match status" value="1"/>
</dbReference>
<comment type="similarity">
    <text evidence="19">In the C-terminal section; belongs to the GTP cyclohydrolase II family.</text>
</comment>
<dbReference type="GO" id="GO:0005829">
    <property type="term" value="C:cytosol"/>
    <property type="evidence" value="ECO:0007669"/>
    <property type="project" value="TreeGrafter"/>
</dbReference>
<dbReference type="Proteomes" id="UP000011016">
    <property type="component" value="Unassembled WGS sequence"/>
</dbReference>
<feature type="active site" description="Nucleophile; for GTP cyclohydrolase activity" evidence="19">
    <location>
        <position position="343"/>
    </location>
</feature>
<keyword evidence="14 19" id="KW-0464">Manganese</keyword>
<comment type="pathway">
    <text evidence="5 19">Cofactor biosynthesis; riboflavin biosynthesis; 2-hydroxy-3-oxobutyl phosphate from D-ribulose 5-phosphate: step 1/1.</text>
</comment>
<feature type="binding site" evidence="19">
    <location>
        <position position="369"/>
    </location>
    <ligand>
        <name>GTP</name>
        <dbReference type="ChEBI" id="CHEBI:37565"/>
    </ligand>
</feature>
<evidence type="ECO:0000256" key="16">
    <source>
        <dbReference type="ARBA" id="ARBA00023268"/>
    </source>
</evidence>
<dbReference type="HAMAP" id="MF_00179">
    <property type="entry name" value="RibA"/>
    <property type="match status" value="1"/>
</dbReference>
<evidence type="ECO:0000256" key="19">
    <source>
        <dbReference type="HAMAP-Rule" id="MF_01283"/>
    </source>
</evidence>
<dbReference type="PIRSF" id="PIRSF001259">
    <property type="entry name" value="RibA"/>
    <property type="match status" value="1"/>
</dbReference>
<dbReference type="STRING" id="29321.AAV33_00015"/>
<dbReference type="AlphaFoldDB" id="I7JW22"/>
<feature type="region of interest" description="GTP cyclohydrolase II" evidence="19">
    <location>
        <begin position="211"/>
        <end position="435"/>
    </location>
</feature>
<dbReference type="GO" id="GO:0008686">
    <property type="term" value="F:3,4-dihydroxy-2-butanone-4-phosphate synthase activity"/>
    <property type="evidence" value="ECO:0007669"/>
    <property type="project" value="UniProtKB-UniRule"/>
</dbReference>
<keyword evidence="12 19" id="KW-0460">Magnesium</keyword>
<evidence type="ECO:0000256" key="6">
    <source>
        <dbReference type="ARBA" id="ARBA00005520"/>
    </source>
</evidence>
<dbReference type="HOGENOM" id="CLU_020273_1_2_11"/>
<evidence type="ECO:0000256" key="4">
    <source>
        <dbReference type="ARBA" id="ARBA00004853"/>
    </source>
</evidence>
<feature type="binding site" evidence="19">
    <location>
        <position position="36"/>
    </location>
    <ligand>
        <name>Mg(2+)</name>
        <dbReference type="ChEBI" id="CHEBI:18420"/>
        <label>2</label>
    </ligand>
</feature>
<dbReference type="Gene3D" id="3.90.870.10">
    <property type="entry name" value="DHBP synthase"/>
    <property type="match status" value="1"/>
</dbReference>
<dbReference type="EMBL" id="AHAE01000033">
    <property type="protein sequence ID" value="EJZ82346.1"/>
    <property type="molecule type" value="Genomic_DNA"/>
</dbReference>
<keyword evidence="9 19" id="KW-0547">Nucleotide-binding</keyword>
<feature type="binding site" evidence="19">
    <location>
        <begin position="35"/>
        <end position="36"/>
    </location>
    <ligand>
        <name>D-ribulose 5-phosphate</name>
        <dbReference type="ChEBI" id="CHEBI:58121"/>
    </ligand>
</feature>
<reference evidence="23 24" key="2">
    <citation type="submission" date="2012-08" db="EMBL/GenBank/DDBJ databases">
        <title>The Genome Sequence of Turicella otitidis ATCC 51513.</title>
        <authorList>
            <consortium name="The Broad Institute Genome Sequencing Platform"/>
            <person name="Earl A."/>
            <person name="Ward D."/>
            <person name="Feldgarden M."/>
            <person name="Gevers D."/>
            <person name="Huys G."/>
            <person name="Walker B."/>
            <person name="Young S.K."/>
            <person name="Zeng Q."/>
            <person name="Gargeya S."/>
            <person name="Fitzgerald M."/>
            <person name="Haas B."/>
            <person name="Abouelleil A."/>
            <person name="Alvarado L."/>
            <person name="Arachchi H.M."/>
            <person name="Berlin A.M."/>
            <person name="Chapman S.B."/>
            <person name="Goldberg J."/>
            <person name="Griggs A."/>
            <person name="Gujja S."/>
            <person name="Hansen M."/>
            <person name="Howarth C."/>
            <person name="Imamovic A."/>
            <person name="Larimer J."/>
            <person name="McCowen C."/>
            <person name="Montmayeur A."/>
            <person name="Murphy C."/>
            <person name="Neiman D."/>
            <person name="Pearson M."/>
            <person name="Priest M."/>
            <person name="Roberts A."/>
            <person name="Saif S."/>
            <person name="Shea T."/>
            <person name="Sisk P."/>
            <person name="Sykes S."/>
            <person name="Wortman J."/>
            <person name="Nusbaum C."/>
            <person name="Birren B."/>
        </authorList>
    </citation>
    <scope>NUCLEOTIDE SEQUENCE [LARGE SCALE GENOMIC DNA]</scope>
    <source>
        <strain evidence="23 24">ATCC 51513</strain>
    </source>
</reference>
<dbReference type="HAMAP" id="MF_01283">
    <property type="entry name" value="RibBA"/>
    <property type="match status" value="1"/>
</dbReference>
<evidence type="ECO:0000256" key="18">
    <source>
        <dbReference type="ARBA" id="ARBA00049295"/>
    </source>
</evidence>
<feature type="binding site" evidence="19">
    <location>
        <position position="40"/>
    </location>
    <ligand>
        <name>D-ribulose 5-phosphate</name>
        <dbReference type="ChEBI" id="CHEBI:58121"/>
    </ligand>
</feature>
<feature type="binding site" evidence="19">
    <location>
        <position position="279"/>
    </location>
    <ligand>
        <name>Zn(2+)</name>
        <dbReference type="ChEBI" id="CHEBI:29105"/>
        <note>catalytic</note>
    </ligand>
</feature>
<feature type="site" description="Essential for DHBP synthase activity" evidence="19">
    <location>
        <position position="171"/>
    </location>
</feature>
<dbReference type="RefSeq" id="WP_004600607.1">
    <property type="nucleotide sequence ID" value="NZ_HF541866.1"/>
</dbReference>
<dbReference type="SUPFAM" id="SSF55821">
    <property type="entry name" value="YrdC/RibB"/>
    <property type="match status" value="1"/>
</dbReference>
<keyword evidence="8 19" id="KW-0479">Metal-binding</keyword>
<keyword evidence="11 19" id="KW-0862">Zinc</keyword>
<evidence type="ECO:0000256" key="1">
    <source>
        <dbReference type="ARBA" id="ARBA00000141"/>
    </source>
</evidence>
<dbReference type="GO" id="GO:0005525">
    <property type="term" value="F:GTP binding"/>
    <property type="evidence" value="ECO:0007669"/>
    <property type="project" value="UniProtKB-KW"/>
</dbReference>
<dbReference type="InterPro" id="IPR000422">
    <property type="entry name" value="DHBP_synthase_RibB"/>
</dbReference>
<dbReference type="GO" id="GO:0003935">
    <property type="term" value="F:GTP cyclohydrolase II activity"/>
    <property type="evidence" value="ECO:0007669"/>
    <property type="project" value="UniProtKB-UniRule"/>
</dbReference>
<feature type="binding site" evidence="19">
    <location>
        <begin position="263"/>
        <end position="267"/>
    </location>
    <ligand>
        <name>GTP</name>
        <dbReference type="ChEBI" id="CHEBI:37565"/>
    </ligand>
</feature>
<evidence type="ECO:0000256" key="8">
    <source>
        <dbReference type="ARBA" id="ARBA00022723"/>
    </source>
</evidence>
<evidence type="ECO:0000256" key="20">
    <source>
        <dbReference type="SAM" id="MobiDB-lite"/>
    </source>
</evidence>
<organism evidence="22 25">
    <name type="scientific">Corynebacterium otitidis ATCC 51513</name>
    <dbReference type="NCBI Taxonomy" id="883169"/>
    <lineage>
        <taxon>Bacteria</taxon>
        <taxon>Bacillati</taxon>
        <taxon>Actinomycetota</taxon>
        <taxon>Actinomycetes</taxon>
        <taxon>Mycobacteriales</taxon>
        <taxon>Corynebacteriaceae</taxon>
        <taxon>Corynebacterium</taxon>
    </lineage>
</organism>
<dbReference type="InterPro" id="IPR017945">
    <property type="entry name" value="DHBP_synth_RibB-like_a/b_dom"/>
</dbReference>
<dbReference type="Gene3D" id="3.40.50.10990">
    <property type="entry name" value="GTP cyclohydrolase II"/>
    <property type="match status" value="1"/>
</dbReference>
<feature type="binding site" evidence="19">
    <location>
        <position position="150"/>
    </location>
    <ligand>
        <name>Mg(2+)</name>
        <dbReference type="ChEBI" id="CHEBI:18420"/>
        <label>2</label>
    </ligand>
</feature>
<comment type="cofactor">
    <cofactor evidence="19">
        <name>Mg(2+)</name>
        <dbReference type="ChEBI" id="CHEBI:18420"/>
    </cofactor>
    <cofactor evidence="19">
        <name>Mn(2+)</name>
        <dbReference type="ChEBI" id="CHEBI:29035"/>
    </cofactor>
    <text evidence="19">Binds 2 divalent metal cations per subunit. Magnesium or manganese.</text>
</comment>
<comment type="similarity">
    <text evidence="6 19">In the N-terminal section; belongs to the DHBP synthase family.</text>
</comment>
<evidence type="ECO:0000256" key="17">
    <source>
        <dbReference type="ARBA" id="ARBA00043932"/>
    </source>
</evidence>
<comment type="catalytic activity">
    <reaction evidence="18 19">
        <text>GTP + 4 H2O = 2,5-diamino-6-hydroxy-4-(5-phosphoribosylamino)-pyrimidine + formate + 2 phosphate + 3 H(+)</text>
        <dbReference type="Rhea" id="RHEA:23704"/>
        <dbReference type="ChEBI" id="CHEBI:15377"/>
        <dbReference type="ChEBI" id="CHEBI:15378"/>
        <dbReference type="ChEBI" id="CHEBI:15740"/>
        <dbReference type="ChEBI" id="CHEBI:37565"/>
        <dbReference type="ChEBI" id="CHEBI:43474"/>
        <dbReference type="ChEBI" id="CHEBI:58614"/>
        <dbReference type="EC" id="3.5.4.25"/>
    </reaction>
</comment>
<feature type="binding site" evidence="19">
    <location>
        <position position="329"/>
    </location>
    <ligand>
        <name>GTP</name>
        <dbReference type="ChEBI" id="CHEBI:37565"/>
    </ligand>
</feature>
<comment type="catalytic activity">
    <reaction evidence="1 19">
        <text>D-ribulose 5-phosphate = (2S)-2-hydroxy-3-oxobutyl phosphate + formate + H(+)</text>
        <dbReference type="Rhea" id="RHEA:18457"/>
        <dbReference type="ChEBI" id="CHEBI:15378"/>
        <dbReference type="ChEBI" id="CHEBI:15740"/>
        <dbReference type="ChEBI" id="CHEBI:58121"/>
        <dbReference type="ChEBI" id="CHEBI:58830"/>
        <dbReference type="EC" id="4.1.99.12"/>
    </reaction>
</comment>
<dbReference type="NCBIfam" id="NF006803">
    <property type="entry name" value="PRK09311.1"/>
    <property type="match status" value="1"/>
</dbReference>
<keyword evidence="15 19" id="KW-0456">Lyase</keyword>
<feature type="site" description="Essential for DHBP synthase activity" evidence="19">
    <location>
        <position position="133"/>
    </location>
</feature>
<dbReference type="PANTHER" id="PTHR21327">
    <property type="entry name" value="GTP CYCLOHYDROLASE II-RELATED"/>
    <property type="match status" value="1"/>
</dbReference>
<feature type="active site" description="Proton acceptor; for GTP cyclohydrolase activity" evidence="19">
    <location>
        <position position="341"/>
    </location>
</feature>
<comment type="pathway">
    <text evidence="4 19">Cofactor biosynthesis; riboflavin biosynthesis; 5-amino-6-(D-ribitylamino)uracil from GTP: step 1/4.</text>
</comment>
<dbReference type="InterPro" id="IPR032677">
    <property type="entry name" value="GTP_cyclohydro_II"/>
</dbReference>
<dbReference type="HAMAP" id="MF_00180">
    <property type="entry name" value="RibB"/>
    <property type="match status" value="1"/>
</dbReference>
<feature type="binding site" evidence="19">
    <location>
        <position position="171"/>
    </location>
    <ligand>
        <name>D-ribulose 5-phosphate</name>
        <dbReference type="ChEBI" id="CHEBI:58121"/>
    </ligand>
</feature>
<feature type="domain" description="GTP cyclohydrolase II" evidence="21">
    <location>
        <begin position="217"/>
        <end position="384"/>
    </location>
</feature>
<feature type="binding site" evidence="19">
    <location>
        <begin position="307"/>
        <end position="309"/>
    </location>
    <ligand>
        <name>GTP</name>
        <dbReference type="ChEBI" id="CHEBI:37565"/>
    </ligand>
</feature>
<comment type="function">
    <text evidence="3 19">Catalyzes the conversion of D-ribulose 5-phosphate to formate and 3,4-dihydroxy-2-butanone 4-phosphate.</text>
</comment>
<dbReference type="NCBIfam" id="TIGR00506">
    <property type="entry name" value="ribB"/>
    <property type="match status" value="1"/>
</dbReference>
<evidence type="ECO:0000256" key="7">
    <source>
        <dbReference type="ARBA" id="ARBA00022619"/>
    </source>
</evidence>
<feature type="binding site" evidence="19">
    <location>
        <position position="36"/>
    </location>
    <ligand>
        <name>Mg(2+)</name>
        <dbReference type="ChEBI" id="CHEBI:18420"/>
        <label>1</label>
    </ligand>
</feature>
<sequence>MAEAAQAGVRLDDVDRAIRDIRAGRAVVVVDDEHRENEGDLIFAAEKATPELVAFMVRYSSGYICAALSAADADRLNLPPMVATNEDAHGTAYAVTVDAATGTTGISARSRAETLRRLADPHFGPGDFTRPGHVVPLRARNGGVLERAGHTEATIDLVRAAGLNPAGALCEIVSEDDPTDMMRAAELRRFADRHGLTMISVPQLQRWRLRHDTIIERGATVRLPTDYGQFRAAGFRNTITGAEHLALIAGTPDADGGEDVLVRVHSECLTGDVFGSRRCDCGQQLHESLRTVADAGRGIVLYMRGQEGRGIGLLQKLRAYALQDEGLDTVDANLKLGEPADAREFDTAAQVLDQLGVRSINLITNNPAKADGLSGHGFAVTGRTRIPVEVNADNVGYLKTKRDRMGHDLPGLDDYSPQYPGGADSLGNGKDTEEK</sequence>
<dbReference type="Proteomes" id="UP000006078">
    <property type="component" value="Unassembled WGS sequence"/>
</dbReference>
<feature type="binding site" evidence="19">
    <location>
        <position position="268"/>
    </location>
    <ligand>
        <name>Zn(2+)</name>
        <dbReference type="ChEBI" id="CHEBI:29105"/>
        <note>catalytic</note>
    </ligand>
</feature>
<evidence type="ECO:0000256" key="11">
    <source>
        <dbReference type="ARBA" id="ARBA00022833"/>
    </source>
</evidence>
<dbReference type="GO" id="GO:0009231">
    <property type="term" value="P:riboflavin biosynthetic process"/>
    <property type="evidence" value="ECO:0007669"/>
    <property type="project" value="UniProtKB-UniRule"/>
</dbReference>
<comment type="function">
    <text evidence="17 19">Catalyzes the conversion of GTP to 2,5-diamino-6-ribosylamino-4(3H)-pyrimidinone 5'-phosphate (DARP), formate and pyrophosphate.</text>
</comment>
<feature type="region of interest" description="Disordered" evidence="20">
    <location>
        <begin position="406"/>
        <end position="435"/>
    </location>
</feature>
<protein>
    <recommendedName>
        <fullName evidence="19">Riboflavin biosynthesis protein RibBA</fullName>
    </recommendedName>
    <domain>
        <recommendedName>
            <fullName evidence="19">3,4-dihydroxy-2-butanone 4-phosphate synthase</fullName>
            <shortName evidence="19">DHBP synthase</shortName>
            <ecNumber evidence="19">4.1.99.12</ecNumber>
        </recommendedName>
    </domain>
    <domain>
        <recommendedName>
            <fullName evidence="19">GTP cyclohydrolase-2</fullName>
            <ecNumber evidence="19">3.5.4.25</ecNumber>
        </recommendedName>
        <alternativeName>
            <fullName evidence="19">GTP cyclohydrolase II</fullName>
        </alternativeName>
    </domain>
</protein>
<evidence type="ECO:0000313" key="22">
    <source>
        <dbReference type="EMBL" id="CCI83516.1"/>
    </source>
</evidence>
<dbReference type="CDD" id="cd00641">
    <property type="entry name" value="GTP_cyclohydro2"/>
    <property type="match status" value="1"/>
</dbReference>
<keyword evidence="24" id="KW-1185">Reference proteome</keyword>
<keyword evidence="13 19" id="KW-0342">GTP-binding</keyword>
<keyword evidence="7 19" id="KW-0686">Riboflavin biosynthesis</keyword>
<gene>
    <name evidence="22" type="primary">ribA</name>
    <name evidence="19" type="synonym">ribBA</name>
    <name evidence="22" type="ORF">BN46_0784</name>
    <name evidence="23" type="ORF">HMPREF9719_00717</name>
</gene>